<feature type="region of interest" description="Disordered" evidence="5">
    <location>
        <begin position="101"/>
        <end position="141"/>
    </location>
</feature>
<organism evidence="7 8">
    <name type="scientific">Entamoeba histolytica KU27</name>
    <dbReference type="NCBI Taxonomy" id="885311"/>
    <lineage>
        <taxon>Eukaryota</taxon>
        <taxon>Amoebozoa</taxon>
        <taxon>Evosea</taxon>
        <taxon>Archamoebae</taxon>
        <taxon>Mastigamoebida</taxon>
        <taxon>Entamoebidae</taxon>
        <taxon>Entamoeba</taxon>
    </lineage>
</organism>
<dbReference type="EMBL" id="KB444871">
    <property type="protein sequence ID" value="EMD45179.1"/>
    <property type="molecule type" value="Genomic_DNA"/>
</dbReference>
<comment type="subcellular location">
    <subcellularLocation>
        <location evidence="1">Endomembrane system</location>
        <topology evidence="1">Multi-pass membrane protein</topology>
    </subcellularLocation>
</comment>
<evidence type="ECO:0000256" key="5">
    <source>
        <dbReference type="SAM" id="MobiDB-lite"/>
    </source>
</evidence>
<evidence type="ECO:0000256" key="2">
    <source>
        <dbReference type="ARBA" id="ARBA00022692"/>
    </source>
</evidence>
<keyword evidence="4 6" id="KW-0472">Membrane</keyword>
<dbReference type="VEuPathDB" id="AmoebaDB:EHI5A_027440"/>
<evidence type="ECO:0000256" key="4">
    <source>
        <dbReference type="ARBA" id="ARBA00023136"/>
    </source>
</evidence>
<dbReference type="SUPFAM" id="SSF103473">
    <property type="entry name" value="MFS general substrate transporter"/>
    <property type="match status" value="1"/>
</dbReference>
<keyword evidence="2 6" id="KW-0812">Transmembrane</keyword>
<dbReference type="InterPro" id="IPR050495">
    <property type="entry name" value="ATG22/LtaA_families"/>
</dbReference>
<accession>M2Q6S3</accession>
<dbReference type="GO" id="GO:0012505">
    <property type="term" value="C:endomembrane system"/>
    <property type="evidence" value="ECO:0007669"/>
    <property type="project" value="UniProtKB-SubCell"/>
</dbReference>
<evidence type="ECO:0000256" key="3">
    <source>
        <dbReference type="ARBA" id="ARBA00022989"/>
    </source>
</evidence>
<dbReference type="InterPro" id="IPR036259">
    <property type="entry name" value="MFS_trans_sf"/>
</dbReference>
<evidence type="ECO:0000256" key="6">
    <source>
        <dbReference type="SAM" id="Phobius"/>
    </source>
</evidence>
<keyword evidence="3 6" id="KW-1133">Transmembrane helix</keyword>
<feature type="transmembrane region" description="Helical" evidence="6">
    <location>
        <begin position="52"/>
        <end position="75"/>
    </location>
</feature>
<sequence>MELAPVQQLAQFSAVTRIAARAGGMVFPLIFSTIVKQLCAHAFSTNKYKYNYAYRIAQIPVFILLIIAFFFMCLVKNHHKEYVSGKRAPYSKETDIELNEDQNSLPPQLLSPYEQSKTQEEEEEYSVSSNGYTIQDNPIEL</sequence>
<protein>
    <submittedName>
        <fullName evidence="7">Transporter major facilitator family protein, putative</fullName>
    </submittedName>
</protein>
<gene>
    <name evidence="7" type="ORF">EHI5A_027440</name>
</gene>
<dbReference type="AlphaFoldDB" id="M2Q6S3"/>
<reference evidence="7 8" key="1">
    <citation type="submission" date="2013-02" db="EMBL/GenBank/DDBJ databases">
        <authorList>
            <person name="Hannick L."/>
            <person name="Zafar N."/>
            <person name="Lorenzi H."/>
            <person name="Ali I.A."/>
            <person name="Petri W.P."/>
            <person name="Caler E."/>
        </authorList>
    </citation>
    <scope>NUCLEOTIDE SEQUENCE [LARGE SCALE GENOMIC DNA]</scope>
    <source>
        <strain evidence="7 8">KU27</strain>
    </source>
</reference>
<evidence type="ECO:0000313" key="7">
    <source>
        <dbReference type="EMBL" id="EMD45179.1"/>
    </source>
</evidence>
<evidence type="ECO:0000256" key="1">
    <source>
        <dbReference type="ARBA" id="ARBA00004127"/>
    </source>
</evidence>
<dbReference type="PANTHER" id="PTHR23519">
    <property type="entry name" value="AUTOPHAGY-RELATED PROTEIN 22"/>
    <property type="match status" value="1"/>
</dbReference>
<name>M2Q6S3_ENTHI</name>
<evidence type="ECO:0000313" key="8">
    <source>
        <dbReference type="Proteomes" id="UP000011755"/>
    </source>
</evidence>
<feature type="compositionally biased region" description="Polar residues" evidence="5">
    <location>
        <begin position="126"/>
        <end position="141"/>
    </location>
</feature>
<proteinExistence type="predicted"/>
<dbReference type="PANTHER" id="PTHR23519:SF1">
    <property type="entry name" value="AUTOPHAGY-RELATED PROTEIN 22"/>
    <property type="match status" value="1"/>
</dbReference>
<dbReference type="Proteomes" id="UP000011755">
    <property type="component" value="Unassembled WGS sequence"/>
</dbReference>